<feature type="transmembrane region" description="Helical" evidence="7">
    <location>
        <begin position="267"/>
        <end position="291"/>
    </location>
</feature>
<dbReference type="PANTHER" id="PTHR33362">
    <property type="entry name" value="SIALIC ACID TRAP TRANSPORTER PERMEASE PROTEIN SIAT-RELATED"/>
    <property type="match status" value="1"/>
</dbReference>
<dbReference type="GO" id="GO:0005886">
    <property type="term" value="C:plasma membrane"/>
    <property type="evidence" value="ECO:0007669"/>
    <property type="project" value="UniProtKB-SubCell"/>
</dbReference>
<accession>A0A381V5G8</accession>
<feature type="transmembrane region" description="Helical" evidence="7">
    <location>
        <begin position="168"/>
        <end position="191"/>
    </location>
</feature>
<evidence type="ECO:0000256" key="6">
    <source>
        <dbReference type="ARBA" id="ARBA00023136"/>
    </source>
</evidence>
<feature type="domain" description="TRAP C4-dicarboxylate transport system permease DctM subunit" evidence="8">
    <location>
        <begin position="8"/>
        <end position="415"/>
    </location>
</feature>
<proteinExistence type="predicted"/>
<dbReference type="PANTHER" id="PTHR33362:SF3">
    <property type="entry name" value="SIALIC ACID TRAP TRANSPORTER PERMEASE PROTEIN SIAT"/>
    <property type="match status" value="1"/>
</dbReference>
<evidence type="ECO:0000256" key="5">
    <source>
        <dbReference type="ARBA" id="ARBA00022989"/>
    </source>
</evidence>
<name>A0A381V5G8_9ZZZZ</name>
<feature type="transmembrane region" description="Helical" evidence="7">
    <location>
        <begin position="239"/>
        <end position="255"/>
    </location>
</feature>
<evidence type="ECO:0000256" key="2">
    <source>
        <dbReference type="ARBA" id="ARBA00022475"/>
    </source>
</evidence>
<keyword evidence="4 7" id="KW-0812">Transmembrane</keyword>
<feature type="transmembrane region" description="Helical" evidence="7">
    <location>
        <begin position="395"/>
        <end position="419"/>
    </location>
</feature>
<dbReference type="NCBIfam" id="TIGR00786">
    <property type="entry name" value="dctM"/>
    <property type="match status" value="1"/>
</dbReference>
<evidence type="ECO:0000313" key="9">
    <source>
        <dbReference type="EMBL" id="SVA34513.1"/>
    </source>
</evidence>
<feature type="transmembrane region" description="Helical" evidence="7">
    <location>
        <begin position="335"/>
        <end position="351"/>
    </location>
</feature>
<gene>
    <name evidence="9" type="ORF">METZ01_LOCUS87367</name>
</gene>
<keyword evidence="6 7" id="KW-0472">Membrane</keyword>
<dbReference type="AlphaFoldDB" id="A0A381V5G8"/>
<keyword evidence="3" id="KW-0997">Cell inner membrane</keyword>
<evidence type="ECO:0000256" key="4">
    <source>
        <dbReference type="ARBA" id="ARBA00022692"/>
    </source>
</evidence>
<feature type="transmembrane region" description="Helical" evidence="7">
    <location>
        <begin position="6"/>
        <end position="34"/>
    </location>
</feature>
<evidence type="ECO:0000256" key="3">
    <source>
        <dbReference type="ARBA" id="ARBA00022519"/>
    </source>
</evidence>
<protein>
    <recommendedName>
        <fullName evidence="8">TRAP C4-dicarboxylate transport system permease DctM subunit domain-containing protein</fullName>
    </recommendedName>
</protein>
<feature type="transmembrane region" description="Helical" evidence="7">
    <location>
        <begin position="77"/>
        <end position="102"/>
    </location>
</feature>
<evidence type="ECO:0000256" key="1">
    <source>
        <dbReference type="ARBA" id="ARBA00004429"/>
    </source>
</evidence>
<feature type="transmembrane region" description="Helical" evidence="7">
    <location>
        <begin position="357"/>
        <end position="383"/>
    </location>
</feature>
<keyword evidence="5 7" id="KW-1133">Transmembrane helix</keyword>
<comment type="subcellular location">
    <subcellularLocation>
        <location evidence="1">Cell inner membrane</location>
        <topology evidence="1">Multi-pass membrane protein</topology>
    </subcellularLocation>
</comment>
<organism evidence="9">
    <name type="scientific">marine metagenome</name>
    <dbReference type="NCBI Taxonomy" id="408172"/>
    <lineage>
        <taxon>unclassified sequences</taxon>
        <taxon>metagenomes</taxon>
        <taxon>ecological metagenomes</taxon>
    </lineage>
</organism>
<dbReference type="InterPro" id="IPR004681">
    <property type="entry name" value="TRAP_DctM"/>
</dbReference>
<dbReference type="GO" id="GO:0022857">
    <property type="term" value="F:transmembrane transporter activity"/>
    <property type="evidence" value="ECO:0007669"/>
    <property type="project" value="TreeGrafter"/>
</dbReference>
<feature type="transmembrane region" description="Helical" evidence="7">
    <location>
        <begin position="211"/>
        <end position="233"/>
    </location>
</feature>
<sequence>MGWLVAFTLIFSMVISVPVGMALGIAAFAGMLYVSPDVLIMLPQKFLYGLDSFPLLAIPLFVLAGQLMSSGGLAKRIIAMALIFVGRIYGGLAMVVIFSALLMSGISGSPSANTAAIGSVAIPAMKKLKYPPEFATAVLAAAGGVSTLVPPAIDLIIIGVIANISIGGLFAAGIFPAIVNGVAIMILAYYFSRKMNLPLAKKESFSIKLRVLKDGILPILMIGIILGGIYGGVFTPTEAASVAVVYGFIVSFFIYKELSIEDIPKVLLNTCSLSGVVLLVLATASIFSFILTFERIPHALAQLIVSYADNWILFIILVHIVFILLGMVMDALPAIIVLMPIFLPVAVSLGMEPIHLGILVAANVGIGMITPPVGICLFVACGISKTPIGSVVKPLLPFLIFLIFTLIIITMFPEITLFLPRLLGFI</sequence>
<dbReference type="EMBL" id="UINC01007666">
    <property type="protein sequence ID" value="SVA34513.1"/>
    <property type="molecule type" value="Genomic_DNA"/>
</dbReference>
<feature type="transmembrane region" description="Helical" evidence="7">
    <location>
        <begin position="311"/>
        <end position="328"/>
    </location>
</feature>
<dbReference type="Pfam" id="PF06808">
    <property type="entry name" value="DctM"/>
    <property type="match status" value="1"/>
</dbReference>
<evidence type="ECO:0000259" key="8">
    <source>
        <dbReference type="Pfam" id="PF06808"/>
    </source>
</evidence>
<keyword evidence="2" id="KW-1003">Cell membrane</keyword>
<reference evidence="9" key="1">
    <citation type="submission" date="2018-05" db="EMBL/GenBank/DDBJ databases">
        <authorList>
            <person name="Lanie J.A."/>
            <person name="Ng W.-L."/>
            <person name="Kazmierczak K.M."/>
            <person name="Andrzejewski T.M."/>
            <person name="Davidsen T.M."/>
            <person name="Wayne K.J."/>
            <person name="Tettelin H."/>
            <person name="Glass J.I."/>
            <person name="Rusch D."/>
            <person name="Podicherti R."/>
            <person name="Tsui H.-C.T."/>
            <person name="Winkler M.E."/>
        </authorList>
    </citation>
    <scope>NUCLEOTIDE SEQUENCE</scope>
</reference>
<dbReference type="PIRSF" id="PIRSF006066">
    <property type="entry name" value="HI0050"/>
    <property type="match status" value="1"/>
</dbReference>
<evidence type="ECO:0000256" key="7">
    <source>
        <dbReference type="SAM" id="Phobius"/>
    </source>
</evidence>
<dbReference type="InterPro" id="IPR010656">
    <property type="entry name" value="DctM"/>
</dbReference>
<feature type="transmembrane region" description="Helical" evidence="7">
    <location>
        <begin position="46"/>
        <end position="65"/>
    </location>
</feature>